<gene>
    <name evidence="4" type="ORF">AWU65_02840</name>
</gene>
<dbReference type="InterPro" id="IPR025110">
    <property type="entry name" value="AMP-bd_C"/>
</dbReference>
<accession>A0A163GF89</accession>
<proteinExistence type="predicted"/>
<dbReference type="Gene3D" id="3.30.300.30">
    <property type="match status" value="1"/>
</dbReference>
<keyword evidence="1" id="KW-0812">Transmembrane</keyword>
<protein>
    <recommendedName>
        <fullName evidence="6">AMP-dependent synthetase</fullName>
    </recommendedName>
</protein>
<keyword evidence="1" id="KW-0472">Membrane</keyword>
<dbReference type="Pfam" id="PF00501">
    <property type="entry name" value="AMP-binding"/>
    <property type="match status" value="1"/>
</dbReference>
<dbReference type="RefSeq" id="WP_063477443.1">
    <property type="nucleotide sequence ID" value="NZ_MRTT01000073.1"/>
</dbReference>
<dbReference type="OrthoDB" id="9762242at2"/>
<sequence length="492" mass="55549">MYMSTNTIQSVFTETARKYPDNIAVIWNTESITYDSLLEEALKLSNKLGNPTNISVCLHNPIFYYISYLAILFSGSVVVPVSIKSTVQELKNHIRETNSTILITDREDVLLDREEFNIKILNYSEKETFINNDRDIRYLKDGTAVLIPTSGTSGKSSKIVQLSHSGLLWVAKRHNNRVFKNSIHKTLIILPLTSSFVNTTQLLAQLILGGTSVVYSKPFFPRDIYKLIKEHGIYSLGCVPTHLHLMNRYPPKDPDLLSSLKFIISAGDYTPAQELIEARKKLPNTKIIKAYGLTEAGPRVSCTDPDSDIYPSTDDKTVGRPFEGIQLRIITENNELCKTNQIGEILINSPGNMIGYYNNPVASREVLNNNWLRTGDLGYLNEKGELCIIGRKKNVILVGGNTIYPEEIEEFLVKQKDILDAAVYGKKDPILGELIIALLVTNNADDNSITELKKICQQNLSPYKIPHYFYNVNKIPRNENGKIIRQKLSYIE</sequence>
<dbReference type="Pfam" id="PF13193">
    <property type="entry name" value="AMP-binding_C"/>
    <property type="match status" value="1"/>
</dbReference>
<name>A0A163GF89_9BACL</name>
<dbReference type="AlphaFoldDB" id="A0A163GF89"/>
<dbReference type="InterPro" id="IPR042099">
    <property type="entry name" value="ANL_N_sf"/>
</dbReference>
<dbReference type="InterPro" id="IPR000873">
    <property type="entry name" value="AMP-dep_synth/lig_dom"/>
</dbReference>
<evidence type="ECO:0000313" key="5">
    <source>
        <dbReference type="Proteomes" id="UP000076796"/>
    </source>
</evidence>
<evidence type="ECO:0008006" key="6">
    <source>
        <dbReference type="Google" id="ProtNLM"/>
    </source>
</evidence>
<evidence type="ECO:0000259" key="2">
    <source>
        <dbReference type="Pfam" id="PF00501"/>
    </source>
</evidence>
<feature type="domain" description="AMP-dependent synthetase/ligase" evidence="2">
    <location>
        <begin position="12"/>
        <end position="357"/>
    </location>
</feature>
<evidence type="ECO:0000313" key="4">
    <source>
        <dbReference type="EMBL" id="KZS44939.1"/>
    </source>
</evidence>
<reference evidence="4" key="1">
    <citation type="journal article" date="2016" name="Genome Announc.">
        <title>Draft genomes of two strains of Paenibacillus glucanolyticus with capability to degrade lignocellulose.</title>
        <authorList>
            <person name="Mathews S.L."/>
            <person name="Pawlak J."/>
            <person name="Grunden A.M."/>
        </authorList>
    </citation>
    <scope>NUCLEOTIDE SEQUENCE [LARGE SCALE GENOMIC DNA]</scope>
    <source>
        <strain evidence="4">SLM1</strain>
    </source>
</reference>
<dbReference type="PANTHER" id="PTHR43767">
    <property type="entry name" value="LONG-CHAIN-FATTY-ACID--COA LIGASE"/>
    <property type="match status" value="1"/>
</dbReference>
<dbReference type="Gene3D" id="3.40.50.12780">
    <property type="entry name" value="N-terminal domain of ligase-like"/>
    <property type="match status" value="1"/>
</dbReference>
<keyword evidence="5" id="KW-1185">Reference proteome</keyword>
<dbReference type="SUPFAM" id="SSF56801">
    <property type="entry name" value="Acetyl-CoA synthetase-like"/>
    <property type="match status" value="1"/>
</dbReference>
<dbReference type="InterPro" id="IPR050237">
    <property type="entry name" value="ATP-dep_AMP-bd_enzyme"/>
</dbReference>
<evidence type="ECO:0000256" key="1">
    <source>
        <dbReference type="SAM" id="Phobius"/>
    </source>
</evidence>
<keyword evidence="1" id="KW-1133">Transmembrane helix</keyword>
<dbReference type="EMBL" id="LWMH01000001">
    <property type="protein sequence ID" value="KZS44939.1"/>
    <property type="molecule type" value="Genomic_DNA"/>
</dbReference>
<comment type="caution">
    <text evidence="4">The sequence shown here is derived from an EMBL/GenBank/DDBJ whole genome shotgun (WGS) entry which is preliminary data.</text>
</comment>
<dbReference type="CDD" id="cd04433">
    <property type="entry name" value="AFD_class_I"/>
    <property type="match status" value="1"/>
</dbReference>
<evidence type="ECO:0000259" key="3">
    <source>
        <dbReference type="Pfam" id="PF13193"/>
    </source>
</evidence>
<dbReference type="Proteomes" id="UP000076796">
    <property type="component" value="Unassembled WGS sequence"/>
</dbReference>
<feature type="domain" description="AMP-binding enzyme C-terminal" evidence="3">
    <location>
        <begin position="407"/>
        <end position="482"/>
    </location>
</feature>
<organism evidence="4 5">
    <name type="scientific">Paenibacillus glucanolyticus</name>
    <dbReference type="NCBI Taxonomy" id="59843"/>
    <lineage>
        <taxon>Bacteria</taxon>
        <taxon>Bacillati</taxon>
        <taxon>Bacillota</taxon>
        <taxon>Bacilli</taxon>
        <taxon>Bacillales</taxon>
        <taxon>Paenibacillaceae</taxon>
        <taxon>Paenibacillus</taxon>
    </lineage>
</organism>
<dbReference type="InterPro" id="IPR045851">
    <property type="entry name" value="AMP-bd_C_sf"/>
</dbReference>
<feature type="transmembrane region" description="Helical" evidence="1">
    <location>
        <begin position="62"/>
        <end position="83"/>
    </location>
</feature>
<dbReference type="GO" id="GO:0016878">
    <property type="term" value="F:acid-thiol ligase activity"/>
    <property type="evidence" value="ECO:0007669"/>
    <property type="project" value="UniProtKB-ARBA"/>
</dbReference>
<dbReference type="PANTHER" id="PTHR43767:SF1">
    <property type="entry name" value="NONRIBOSOMAL PEPTIDE SYNTHASE PES1 (EUROFUNG)-RELATED"/>
    <property type="match status" value="1"/>
</dbReference>